<dbReference type="Pfam" id="PF04434">
    <property type="entry name" value="SWIM"/>
    <property type="match status" value="1"/>
</dbReference>
<comment type="caution">
    <text evidence="4">The sequence shown here is derived from an EMBL/GenBank/DDBJ whole genome shotgun (WGS) entry which is preliminary data.</text>
</comment>
<sequence>MNKPNDENSMPANNVKGETFEEHDIYMNVLLKSLNIADKDGRTEDPFIFVEKNVERYPMYDKTIHWRLRKPKVGEKYVSVAQYKDYLTYYALANGFSLWYESSGEAMVVAKCGQRKPRFSDPEKGKQRKQTRYPSGSSDELLTCPWRCYDRWMSDEKTFQCISLEDEHTCVRNFNFGSLVNYKWISKIFSDKIRANPDIRLCDIANLVMIKYKFKVRPNQCTNAKNYALTEYENTIGSMCVLLGLADGWMAGCRKIIALDGCFLKRPNQGEILSVIGRDGNNHIYPVAWAVVNVENKYNWTWFLELLKQDLGSNRGNGLTLMFDQHKGLMEAVKDVIPNAEHMQCARHIYENFRKQYSRAFFKVDIGCEAIENRLSECFNSVIVNVRHKPLLTMLEDIRVIVLERMNKVREISRKWNPGVCPNIKKRLEWLKEQQRSGSEGFTVDEGKRTCSCRMWQLSGIPWASGSRGGASGSRGGSSGSRGRGGAKGSRGGASGSRGGASI</sequence>
<feature type="domain" description="MULE transposase" evidence="3">
    <location>
        <begin position="257"/>
        <end position="352"/>
    </location>
</feature>
<dbReference type="PANTHER" id="PTHR31973:SF189">
    <property type="entry name" value="TRANSPOSASE, MUDR, PLANT, MULE TRANSPOSASE DOMAIN PROTEIN-RELATED"/>
    <property type="match status" value="1"/>
</dbReference>
<reference evidence="4" key="2">
    <citation type="submission" date="2022-01" db="EMBL/GenBank/DDBJ databases">
        <authorList>
            <person name="Yamashiro T."/>
            <person name="Shiraishi A."/>
            <person name="Satake H."/>
            <person name="Nakayama K."/>
        </authorList>
    </citation>
    <scope>NUCLEOTIDE SEQUENCE</scope>
</reference>
<protein>
    <submittedName>
        <fullName evidence="4">Multidrug resistance-associated protein 5</fullName>
    </submittedName>
</protein>
<evidence type="ECO:0000313" key="5">
    <source>
        <dbReference type="Proteomes" id="UP001151760"/>
    </source>
</evidence>
<reference evidence="4" key="1">
    <citation type="journal article" date="2022" name="Int. J. Mol. Sci.">
        <title>Draft Genome of Tanacetum Coccineum: Genomic Comparison of Closely Related Tanacetum-Family Plants.</title>
        <authorList>
            <person name="Yamashiro T."/>
            <person name="Shiraishi A."/>
            <person name="Nakayama K."/>
            <person name="Satake H."/>
        </authorList>
    </citation>
    <scope>NUCLEOTIDE SEQUENCE</scope>
</reference>
<evidence type="ECO:0000313" key="4">
    <source>
        <dbReference type="EMBL" id="GJT91077.1"/>
    </source>
</evidence>
<accession>A0ABQ5HUX4</accession>
<evidence type="ECO:0000256" key="1">
    <source>
        <dbReference type="SAM" id="MobiDB-lite"/>
    </source>
</evidence>
<dbReference type="EMBL" id="BQNB010019985">
    <property type="protein sequence ID" value="GJT91077.1"/>
    <property type="molecule type" value="Genomic_DNA"/>
</dbReference>
<feature type="compositionally biased region" description="Gly residues" evidence="1">
    <location>
        <begin position="467"/>
        <end position="503"/>
    </location>
</feature>
<proteinExistence type="predicted"/>
<evidence type="ECO:0000259" key="3">
    <source>
        <dbReference type="Pfam" id="PF10551"/>
    </source>
</evidence>
<dbReference type="InterPro" id="IPR007527">
    <property type="entry name" value="Znf_SWIM"/>
</dbReference>
<keyword evidence="5" id="KW-1185">Reference proteome</keyword>
<dbReference type="Proteomes" id="UP001151760">
    <property type="component" value="Unassembled WGS sequence"/>
</dbReference>
<name>A0ABQ5HUX4_9ASTR</name>
<dbReference type="InterPro" id="IPR018289">
    <property type="entry name" value="MULE_transposase_dom"/>
</dbReference>
<dbReference type="Pfam" id="PF10551">
    <property type="entry name" value="MULE"/>
    <property type="match status" value="1"/>
</dbReference>
<evidence type="ECO:0000259" key="2">
    <source>
        <dbReference type="Pfam" id="PF04434"/>
    </source>
</evidence>
<dbReference type="PANTHER" id="PTHR31973">
    <property type="entry name" value="POLYPROTEIN, PUTATIVE-RELATED"/>
    <property type="match status" value="1"/>
</dbReference>
<gene>
    <name evidence="4" type="ORF">Tco_1079922</name>
</gene>
<feature type="region of interest" description="Disordered" evidence="1">
    <location>
        <begin position="464"/>
        <end position="503"/>
    </location>
</feature>
<feature type="domain" description="SWIM-type" evidence="2">
    <location>
        <begin position="445"/>
        <end position="462"/>
    </location>
</feature>
<organism evidence="4 5">
    <name type="scientific">Tanacetum coccineum</name>
    <dbReference type="NCBI Taxonomy" id="301880"/>
    <lineage>
        <taxon>Eukaryota</taxon>
        <taxon>Viridiplantae</taxon>
        <taxon>Streptophyta</taxon>
        <taxon>Embryophyta</taxon>
        <taxon>Tracheophyta</taxon>
        <taxon>Spermatophyta</taxon>
        <taxon>Magnoliopsida</taxon>
        <taxon>eudicotyledons</taxon>
        <taxon>Gunneridae</taxon>
        <taxon>Pentapetalae</taxon>
        <taxon>asterids</taxon>
        <taxon>campanulids</taxon>
        <taxon>Asterales</taxon>
        <taxon>Asteraceae</taxon>
        <taxon>Asteroideae</taxon>
        <taxon>Anthemideae</taxon>
        <taxon>Anthemidinae</taxon>
        <taxon>Tanacetum</taxon>
    </lineage>
</organism>
<feature type="non-terminal residue" evidence="4">
    <location>
        <position position="503"/>
    </location>
</feature>
<feature type="region of interest" description="Disordered" evidence="1">
    <location>
        <begin position="117"/>
        <end position="138"/>
    </location>
</feature>